<name>A0A835HB39_9MAGN</name>
<dbReference type="OrthoDB" id="201153at2759"/>
<proteinExistence type="predicted"/>
<evidence type="ECO:0000313" key="1">
    <source>
        <dbReference type="EMBL" id="KAF9595234.1"/>
    </source>
</evidence>
<dbReference type="PANTHER" id="PTHR43851:SF3">
    <property type="entry name" value="COENZYME Q8"/>
    <property type="match status" value="1"/>
</dbReference>
<dbReference type="InterPro" id="IPR051409">
    <property type="entry name" value="Atypical_kinase_ADCK"/>
</dbReference>
<comment type="caution">
    <text evidence="1">The sequence shown here is derived from an EMBL/GenBank/DDBJ whole genome shotgun (WGS) entry which is preliminary data.</text>
</comment>
<dbReference type="AlphaFoldDB" id="A0A835HB39"/>
<protein>
    <submittedName>
        <fullName evidence="1">Uncharacterized protein</fullName>
    </submittedName>
</protein>
<evidence type="ECO:0000313" key="2">
    <source>
        <dbReference type="Proteomes" id="UP000631114"/>
    </source>
</evidence>
<accession>A0A835HB39</accession>
<gene>
    <name evidence="1" type="ORF">IFM89_038088</name>
</gene>
<organism evidence="1 2">
    <name type="scientific">Coptis chinensis</name>
    <dbReference type="NCBI Taxonomy" id="261450"/>
    <lineage>
        <taxon>Eukaryota</taxon>
        <taxon>Viridiplantae</taxon>
        <taxon>Streptophyta</taxon>
        <taxon>Embryophyta</taxon>
        <taxon>Tracheophyta</taxon>
        <taxon>Spermatophyta</taxon>
        <taxon>Magnoliopsida</taxon>
        <taxon>Ranunculales</taxon>
        <taxon>Ranunculaceae</taxon>
        <taxon>Coptidoideae</taxon>
        <taxon>Coptis</taxon>
    </lineage>
</organism>
<dbReference type="Proteomes" id="UP000631114">
    <property type="component" value="Unassembled WGS sequence"/>
</dbReference>
<sequence length="230" mass="25485">MEELWRLVNGVRLIAKEIAKHRQLQQLVSATDLAGLTKGKLIEFSNITRPIQEPTLVHFKDPPPHIQEEMETITPVDHTLKHTNNVVTIPQEVELPKRRKPRERRVPSTPFSRALGFAGLGAGLAWGTIQESARRIVYGNGNSDSQHKSHVLSEQNAQRLASTFCRMRGAALKVGQLLSIQDESLIPAPASVQSDVGVLVAQFILELLCAYLVGCLLIQFSPSSYCNHSL</sequence>
<dbReference type="EMBL" id="JADFTS010000008">
    <property type="protein sequence ID" value="KAF9595234.1"/>
    <property type="molecule type" value="Genomic_DNA"/>
</dbReference>
<dbReference type="PANTHER" id="PTHR43851">
    <property type="match status" value="1"/>
</dbReference>
<keyword evidence="2" id="KW-1185">Reference proteome</keyword>
<reference evidence="1 2" key="1">
    <citation type="submission" date="2020-10" db="EMBL/GenBank/DDBJ databases">
        <title>The Coptis chinensis genome and diversification of protoberbering-type alkaloids.</title>
        <authorList>
            <person name="Wang B."/>
            <person name="Shu S."/>
            <person name="Song C."/>
            <person name="Liu Y."/>
        </authorList>
    </citation>
    <scope>NUCLEOTIDE SEQUENCE [LARGE SCALE GENOMIC DNA]</scope>
    <source>
        <strain evidence="1">HL-2020</strain>
        <tissue evidence="1">Leaf</tissue>
    </source>
</reference>
<dbReference type="GO" id="GO:0006744">
    <property type="term" value="P:ubiquinone biosynthetic process"/>
    <property type="evidence" value="ECO:0007669"/>
    <property type="project" value="TreeGrafter"/>
</dbReference>